<dbReference type="Pfam" id="PF00899">
    <property type="entry name" value="ThiF"/>
    <property type="match status" value="1"/>
</dbReference>
<evidence type="ECO:0000256" key="1">
    <source>
        <dbReference type="ARBA" id="ARBA00022741"/>
    </source>
</evidence>
<evidence type="ECO:0000256" key="4">
    <source>
        <dbReference type="RuleBase" id="RU368009"/>
    </source>
</evidence>
<dbReference type="InterPro" id="IPR035985">
    <property type="entry name" value="Ubiquitin-activating_enz"/>
</dbReference>
<dbReference type="Proteomes" id="UP000005237">
    <property type="component" value="Unassembled WGS sequence"/>
</dbReference>
<dbReference type="GO" id="GO:0005524">
    <property type="term" value="F:ATP binding"/>
    <property type="evidence" value="ECO:0007669"/>
    <property type="project" value="UniProtKB-UniRule"/>
</dbReference>
<dbReference type="AlphaFoldDB" id="A0A8R1DXF5"/>
<evidence type="ECO:0000256" key="3">
    <source>
        <dbReference type="ARBA" id="ARBA00022840"/>
    </source>
</evidence>
<comment type="similarity">
    <text evidence="4">Belongs to the ubiquitin-activating E1 family. UBA3 subfamily.</text>
</comment>
<keyword evidence="4" id="KW-0436">Ligase</keyword>
<comment type="catalytic activity">
    <reaction evidence="4">
        <text>ATP + [NEDD8 protein] + [E1 NEDD8-activating enzyme]-L-cysteine = AMP + diphosphate + [E1 NEDD8-activating enzyme]-S-[NEDD8 protein]-yl-L-cysteine.</text>
        <dbReference type="EC" id="6.2.1.64"/>
    </reaction>
</comment>
<dbReference type="PANTHER" id="PTHR10953:SF6">
    <property type="entry name" value="NEDD8-ACTIVATING ENZYME E1 CATALYTIC SUBUNIT"/>
    <property type="match status" value="1"/>
</dbReference>
<keyword evidence="3 4" id="KW-0067">ATP-binding</keyword>
<keyword evidence="2 4" id="KW-0833">Ubl conjugation pathway</keyword>
<feature type="domain" description="THIF-type NAD/FAD binding fold" evidence="5">
    <location>
        <begin position="40"/>
        <end position="120"/>
    </location>
</feature>
<dbReference type="GO" id="GO:0045116">
    <property type="term" value="P:protein neddylation"/>
    <property type="evidence" value="ECO:0007669"/>
    <property type="project" value="UniProtKB-UniRule"/>
</dbReference>
<dbReference type="GO" id="GO:0005634">
    <property type="term" value="C:nucleus"/>
    <property type="evidence" value="ECO:0007669"/>
    <property type="project" value="TreeGrafter"/>
</dbReference>
<keyword evidence="7" id="KW-1185">Reference proteome</keyword>
<evidence type="ECO:0000256" key="2">
    <source>
        <dbReference type="ARBA" id="ARBA00022786"/>
    </source>
</evidence>
<dbReference type="SUPFAM" id="SSF69572">
    <property type="entry name" value="Activating enzymes of the ubiquitin-like proteins"/>
    <property type="match status" value="1"/>
</dbReference>
<proteinExistence type="inferred from homology"/>
<dbReference type="InterPro" id="IPR000594">
    <property type="entry name" value="ThiF_NAD_FAD-bd"/>
</dbReference>
<protein>
    <recommendedName>
        <fullName evidence="4">NEDD8-activating enzyme E1 catalytic subunit</fullName>
        <ecNumber evidence="4">6.2.1.64</ecNumber>
    </recommendedName>
</protein>
<dbReference type="PANTHER" id="PTHR10953">
    <property type="entry name" value="UBIQUITIN-ACTIVATING ENZYME E1"/>
    <property type="match status" value="1"/>
</dbReference>
<comment type="pathway">
    <text evidence="4">Protein modification; protein neddylation.</text>
</comment>
<dbReference type="GO" id="GO:0019781">
    <property type="term" value="F:NEDD8 activating enzyme activity"/>
    <property type="evidence" value="ECO:0007669"/>
    <property type="project" value="UniProtKB-UniRule"/>
</dbReference>
<comment type="function">
    <text evidence="4">Catalytic subunit of the dimeric E1 enzyme, which activates NEDD8.</text>
</comment>
<dbReference type="FunFam" id="3.50.50.80:FF:000002">
    <property type="entry name" value="SUMO-activating enzyme subunit 2"/>
    <property type="match status" value="1"/>
</dbReference>
<evidence type="ECO:0000313" key="7">
    <source>
        <dbReference type="Proteomes" id="UP000005237"/>
    </source>
</evidence>
<dbReference type="InterPro" id="IPR045886">
    <property type="entry name" value="ThiF/MoeB/HesA"/>
</dbReference>
<reference evidence="6" key="2">
    <citation type="submission" date="2022-06" db="UniProtKB">
        <authorList>
            <consortium name="EnsemblMetazoa"/>
        </authorList>
    </citation>
    <scope>IDENTIFICATION</scope>
    <source>
        <strain evidence="6">DF5081</strain>
    </source>
</reference>
<sequence>MPNDEKVSVDPLASERWRSIRRLTDRESAFAPEWFQPGPANFEFLQKAKVLVIGAGGLGCELLKDLAMSGFRLIDVIDMDTIDLSNLNRQFLFREADVGKSKAEVAAAFVNRRVQGCQVTP</sequence>
<dbReference type="EnsemblMetazoa" id="CJA13149.1">
    <property type="protein sequence ID" value="CJA13149.1"/>
    <property type="gene ID" value="WBGene00132353"/>
</dbReference>
<dbReference type="GO" id="GO:0005737">
    <property type="term" value="C:cytoplasm"/>
    <property type="evidence" value="ECO:0007669"/>
    <property type="project" value="TreeGrafter"/>
</dbReference>
<reference evidence="7" key="1">
    <citation type="submission" date="2010-08" db="EMBL/GenBank/DDBJ databases">
        <authorList>
            <consortium name="Caenorhabditis japonica Sequencing Consortium"/>
            <person name="Wilson R.K."/>
        </authorList>
    </citation>
    <scope>NUCLEOTIDE SEQUENCE [LARGE SCALE GENOMIC DNA]</scope>
    <source>
        <strain evidence="7">DF5081</strain>
    </source>
</reference>
<keyword evidence="1 4" id="KW-0547">Nucleotide-binding</keyword>
<evidence type="ECO:0000259" key="5">
    <source>
        <dbReference type="Pfam" id="PF00899"/>
    </source>
</evidence>
<organism evidence="6 7">
    <name type="scientific">Caenorhabditis japonica</name>
    <dbReference type="NCBI Taxonomy" id="281687"/>
    <lineage>
        <taxon>Eukaryota</taxon>
        <taxon>Metazoa</taxon>
        <taxon>Ecdysozoa</taxon>
        <taxon>Nematoda</taxon>
        <taxon>Chromadorea</taxon>
        <taxon>Rhabditida</taxon>
        <taxon>Rhabditina</taxon>
        <taxon>Rhabditomorpha</taxon>
        <taxon>Rhabditoidea</taxon>
        <taxon>Rhabditidae</taxon>
        <taxon>Peloderinae</taxon>
        <taxon>Caenorhabditis</taxon>
    </lineage>
</organism>
<dbReference type="Gene3D" id="3.40.50.720">
    <property type="entry name" value="NAD(P)-binding Rossmann-like Domain"/>
    <property type="match status" value="1"/>
</dbReference>
<evidence type="ECO:0000313" key="6">
    <source>
        <dbReference type="EnsemblMetazoa" id="CJA13149.1"/>
    </source>
</evidence>
<dbReference type="EC" id="6.2.1.64" evidence="4"/>
<name>A0A8R1DXF5_CAEJA</name>
<accession>A0A8R1DXF5</accession>